<reference evidence="2" key="1">
    <citation type="journal article" date="2019" name="Int. J. Syst. Evol. Microbiol.">
        <title>The Global Catalogue of Microorganisms (GCM) 10K type strain sequencing project: providing services to taxonomists for standard genome sequencing and annotation.</title>
        <authorList>
            <consortium name="The Broad Institute Genomics Platform"/>
            <consortium name="The Broad Institute Genome Sequencing Center for Infectious Disease"/>
            <person name="Wu L."/>
            <person name="Ma J."/>
        </authorList>
    </citation>
    <scope>NUCLEOTIDE SEQUENCE [LARGE SCALE GENOMIC DNA]</scope>
    <source>
        <strain evidence="2">CCUG 39402</strain>
    </source>
</reference>
<proteinExistence type="predicted"/>
<name>A0ABW1TW51_9BURK</name>
<dbReference type="RefSeq" id="WP_377413474.1">
    <property type="nucleotide sequence ID" value="NZ_JBHSRS010000018.1"/>
</dbReference>
<dbReference type="Gene3D" id="3.10.129.10">
    <property type="entry name" value="Hotdog Thioesterase"/>
    <property type="match status" value="1"/>
</dbReference>
<evidence type="ECO:0000313" key="2">
    <source>
        <dbReference type="Proteomes" id="UP001596270"/>
    </source>
</evidence>
<gene>
    <name evidence="1" type="ORF">ACFQND_11480</name>
</gene>
<sequence length="57" mass="6204">MNIWKQAISIEALTAGSANSAVSHLGVEFLEVGEDFIRARVPVDRKRPANPFLNLPG</sequence>
<keyword evidence="2" id="KW-1185">Reference proteome</keyword>
<accession>A0ABW1TW51</accession>
<comment type="caution">
    <text evidence="1">The sequence shown here is derived from an EMBL/GenBank/DDBJ whole genome shotgun (WGS) entry which is preliminary data.</text>
</comment>
<organism evidence="1 2">
    <name type="scientific">Polaromonas aquatica</name>
    <dbReference type="NCBI Taxonomy" id="332657"/>
    <lineage>
        <taxon>Bacteria</taxon>
        <taxon>Pseudomonadati</taxon>
        <taxon>Pseudomonadota</taxon>
        <taxon>Betaproteobacteria</taxon>
        <taxon>Burkholderiales</taxon>
        <taxon>Comamonadaceae</taxon>
        <taxon>Polaromonas</taxon>
    </lineage>
</organism>
<protein>
    <submittedName>
        <fullName evidence="1">Uncharacterized protein</fullName>
    </submittedName>
</protein>
<evidence type="ECO:0000313" key="1">
    <source>
        <dbReference type="EMBL" id="MFC6281854.1"/>
    </source>
</evidence>
<dbReference type="EMBL" id="JBHSRS010000018">
    <property type="protein sequence ID" value="MFC6281854.1"/>
    <property type="molecule type" value="Genomic_DNA"/>
</dbReference>
<dbReference type="Proteomes" id="UP001596270">
    <property type="component" value="Unassembled WGS sequence"/>
</dbReference>